<feature type="domain" description="Response regulatory" evidence="2">
    <location>
        <begin position="9"/>
        <end position="123"/>
    </location>
</feature>
<gene>
    <name evidence="3" type="ORF">HZA61_04995</name>
</gene>
<dbReference type="PROSITE" id="PS50110">
    <property type="entry name" value="RESPONSE_REGULATORY"/>
    <property type="match status" value="1"/>
</dbReference>
<name>A0A933SBT8_UNCEI</name>
<sequence length="130" mass="14143">MARQARLSKVLVCESPAGDAPRLREAIDALGYDTVHCPTLDDCLRVAPQSAPAAVLVELPEDLENAVSLLQLLRRTLPTTPLVIVAPHATLETRARIHPLRPYYFAVPPVPSDELRAVIHGAVTSQLQRA</sequence>
<dbReference type="Proteomes" id="UP000696931">
    <property type="component" value="Unassembled WGS sequence"/>
</dbReference>
<accession>A0A933SBT8</accession>
<evidence type="ECO:0000313" key="3">
    <source>
        <dbReference type="EMBL" id="MBI5168825.1"/>
    </source>
</evidence>
<evidence type="ECO:0000259" key="2">
    <source>
        <dbReference type="PROSITE" id="PS50110"/>
    </source>
</evidence>
<dbReference type="InterPro" id="IPR001789">
    <property type="entry name" value="Sig_transdc_resp-reg_receiver"/>
</dbReference>
<dbReference type="AlphaFoldDB" id="A0A933SBT8"/>
<comment type="caution">
    <text evidence="3">The sequence shown here is derived from an EMBL/GenBank/DDBJ whole genome shotgun (WGS) entry which is preliminary data.</text>
</comment>
<comment type="caution">
    <text evidence="1">Lacks conserved residue(s) required for the propagation of feature annotation.</text>
</comment>
<dbReference type="GO" id="GO:0000160">
    <property type="term" value="P:phosphorelay signal transduction system"/>
    <property type="evidence" value="ECO:0007669"/>
    <property type="project" value="InterPro"/>
</dbReference>
<dbReference type="InterPro" id="IPR011006">
    <property type="entry name" value="CheY-like_superfamily"/>
</dbReference>
<evidence type="ECO:0000313" key="4">
    <source>
        <dbReference type="Proteomes" id="UP000696931"/>
    </source>
</evidence>
<protein>
    <recommendedName>
        <fullName evidence="2">Response regulatory domain-containing protein</fullName>
    </recommendedName>
</protein>
<organism evidence="3 4">
    <name type="scientific">Eiseniibacteriota bacterium</name>
    <dbReference type="NCBI Taxonomy" id="2212470"/>
    <lineage>
        <taxon>Bacteria</taxon>
        <taxon>Candidatus Eiseniibacteriota</taxon>
    </lineage>
</organism>
<dbReference type="Gene3D" id="3.40.50.2300">
    <property type="match status" value="1"/>
</dbReference>
<proteinExistence type="predicted"/>
<dbReference type="EMBL" id="JACRIW010000037">
    <property type="protein sequence ID" value="MBI5168825.1"/>
    <property type="molecule type" value="Genomic_DNA"/>
</dbReference>
<dbReference type="SUPFAM" id="SSF52172">
    <property type="entry name" value="CheY-like"/>
    <property type="match status" value="1"/>
</dbReference>
<reference evidence="3" key="1">
    <citation type="submission" date="2020-07" db="EMBL/GenBank/DDBJ databases">
        <title>Huge and variable diversity of episymbiotic CPR bacteria and DPANN archaea in groundwater ecosystems.</title>
        <authorList>
            <person name="He C.Y."/>
            <person name="Keren R."/>
            <person name="Whittaker M."/>
            <person name="Farag I.F."/>
            <person name="Doudna J."/>
            <person name="Cate J.H.D."/>
            <person name="Banfield J.F."/>
        </authorList>
    </citation>
    <scope>NUCLEOTIDE SEQUENCE</scope>
    <source>
        <strain evidence="3">NC_groundwater_1813_Pr3_B-0.1um_71_17</strain>
    </source>
</reference>
<evidence type="ECO:0000256" key="1">
    <source>
        <dbReference type="PROSITE-ProRule" id="PRU00169"/>
    </source>
</evidence>